<dbReference type="Pfam" id="PF02195">
    <property type="entry name" value="ParB_N"/>
    <property type="match status" value="1"/>
</dbReference>
<dbReference type="EMBL" id="RCCE01000007">
    <property type="protein sequence ID" value="RLJ40637.1"/>
    <property type="molecule type" value="Genomic_DNA"/>
</dbReference>
<sequence>MTKQTKIIATEARFPLEKLSLSPMNPRQDVPETDVIELAESIWAAGLIQSIAGLAGKKDTAQIVAGGRRLRALQYLAGQHPDMAKTRPELANPMVMLAPDADTAEAWANMENVARRDLHPAEEIRAYGKMEAKGGTVGAIARAFAVNEKHVYRRLALAHLPDAVLDALHANEISLSNAAAFTVSNDEKMTLEVLETVRGEGYSDHQIKQMIKPDSVRGSDRRVIYVTEAGYDEAGGRKTADLFKEQTFFDDVALLDELFDAKLSEAVETLRAEGWKWVEVHHESYLSPYTHGLEKFGSVYAEGGDLSEEEGERYDALAELAEAEVLDEKGEAELAALQAILDGTYSDGQRAHAGLYVYVDGQGNQCVSGALVKPEDKKAAIEAGVLRKSMHSSSGSDGPKSPISQKLRDDLGRVSRGARQHAALRDPDLIIDLLAYQLSHNLFWNDVFGITTTEVPNWPSTEAEGYVLDARLTENPPRNMMDAKDLAASFRAFRKKGAEHVRGELVRFLAAQFKGGDETLDALVSKITKPDTREVWTPTAANFFGRVGGPYMVAVWRDLLELAEDHPTVTTFAKLKKVEKAAKLEALFTQSDLRSALGVTEAQAARIDAWLPEGME</sequence>
<evidence type="ECO:0000259" key="2">
    <source>
        <dbReference type="SMART" id="SM00470"/>
    </source>
</evidence>
<dbReference type="PANTHER" id="PTHR33375">
    <property type="entry name" value="CHROMOSOME-PARTITIONING PROTEIN PARB-RELATED"/>
    <property type="match status" value="1"/>
</dbReference>
<dbReference type="AlphaFoldDB" id="A0A497VEH4"/>
<dbReference type="Gene3D" id="3.90.1530.10">
    <property type="entry name" value="Conserved hypothetical protein from pyrococcus furiosus pfu- 392566-001, ParB domain"/>
    <property type="match status" value="1"/>
</dbReference>
<protein>
    <submittedName>
        <fullName evidence="3">ParB family protein</fullName>
    </submittedName>
</protein>
<dbReference type="SMART" id="SM00470">
    <property type="entry name" value="ParB"/>
    <property type="match status" value="1"/>
</dbReference>
<dbReference type="SUPFAM" id="SSF109709">
    <property type="entry name" value="KorB DNA-binding domain-like"/>
    <property type="match status" value="1"/>
</dbReference>
<accession>A0A497VEH4</accession>
<keyword evidence="4" id="KW-1185">Reference proteome</keyword>
<evidence type="ECO:0000313" key="4">
    <source>
        <dbReference type="Proteomes" id="UP000269157"/>
    </source>
</evidence>
<proteinExistence type="predicted"/>
<feature type="region of interest" description="Disordered" evidence="1">
    <location>
        <begin position="386"/>
        <end position="406"/>
    </location>
</feature>
<dbReference type="GO" id="GO:0005694">
    <property type="term" value="C:chromosome"/>
    <property type="evidence" value="ECO:0007669"/>
    <property type="project" value="TreeGrafter"/>
</dbReference>
<dbReference type="OrthoDB" id="9813122at2"/>
<dbReference type="InterPro" id="IPR036086">
    <property type="entry name" value="ParB/Sulfiredoxin_sf"/>
</dbReference>
<dbReference type="InterPro" id="IPR041468">
    <property type="entry name" value="HTH_ParB/Spo0J"/>
</dbReference>
<dbReference type="RefSeq" id="WP_121027876.1">
    <property type="nucleotide sequence ID" value="NZ_RCCE01000007.1"/>
</dbReference>
<dbReference type="SUPFAM" id="SSF110849">
    <property type="entry name" value="ParB/Sulfiredoxin"/>
    <property type="match status" value="1"/>
</dbReference>
<dbReference type="InterPro" id="IPR003115">
    <property type="entry name" value="ParB_N"/>
</dbReference>
<dbReference type="Pfam" id="PF17762">
    <property type="entry name" value="HTH_ParB"/>
    <property type="match status" value="1"/>
</dbReference>
<organism evidence="3 4">
    <name type="scientific">Litoreibacter meonggei</name>
    <dbReference type="NCBI Taxonomy" id="1049199"/>
    <lineage>
        <taxon>Bacteria</taxon>
        <taxon>Pseudomonadati</taxon>
        <taxon>Pseudomonadota</taxon>
        <taxon>Alphaproteobacteria</taxon>
        <taxon>Rhodobacterales</taxon>
        <taxon>Roseobacteraceae</taxon>
        <taxon>Litoreibacter</taxon>
    </lineage>
</organism>
<feature type="domain" description="ParB-like N-terminal" evidence="2">
    <location>
        <begin position="12"/>
        <end position="113"/>
    </location>
</feature>
<dbReference type="Proteomes" id="UP000269157">
    <property type="component" value="Unassembled WGS sequence"/>
</dbReference>
<name>A0A497VEH4_9RHOB</name>
<dbReference type="InterPro" id="IPR050336">
    <property type="entry name" value="Chromosome_partition/occlusion"/>
</dbReference>
<dbReference type="Gene3D" id="1.10.10.2830">
    <property type="match status" value="1"/>
</dbReference>
<dbReference type="GO" id="GO:0007059">
    <property type="term" value="P:chromosome segregation"/>
    <property type="evidence" value="ECO:0007669"/>
    <property type="project" value="TreeGrafter"/>
</dbReference>
<reference evidence="3 4" key="1">
    <citation type="submission" date="2018-10" db="EMBL/GenBank/DDBJ databases">
        <title>Genomic Encyclopedia of Archaeal and Bacterial Type Strains, Phase II (KMG-II): from individual species to whole genera.</title>
        <authorList>
            <person name="Goeker M."/>
        </authorList>
    </citation>
    <scope>NUCLEOTIDE SEQUENCE [LARGE SCALE GENOMIC DNA]</scope>
    <source>
        <strain evidence="3 4">DSM 29466</strain>
    </source>
</reference>
<gene>
    <name evidence="3" type="ORF">BCF46_3709</name>
</gene>
<dbReference type="CDD" id="cd16406">
    <property type="entry name" value="ParB_N_like"/>
    <property type="match status" value="1"/>
</dbReference>
<evidence type="ECO:0000313" key="3">
    <source>
        <dbReference type="EMBL" id="RLJ40637.1"/>
    </source>
</evidence>
<comment type="caution">
    <text evidence="3">The sequence shown here is derived from an EMBL/GenBank/DDBJ whole genome shotgun (WGS) entry which is preliminary data.</text>
</comment>
<evidence type="ECO:0000256" key="1">
    <source>
        <dbReference type="SAM" id="MobiDB-lite"/>
    </source>
</evidence>
<dbReference type="PANTHER" id="PTHR33375:SF7">
    <property type="entry name" value="CHROMOSOME 2-PARTITIONING PROTEIN PARB-RELATED"/>
    <property type="match status" value="1"/>
</dbReference>